<evidence type="ECO:0000313" key="1">
    <source>
        <dbReference type="EMBL" id="KAJ0080980.1"/>
    </source>
</evidence>
<accession>A0ACC1A205</accession>
<name>A0ACC1A205_9ROSI</name>
<dbReference type="Proteomes" id="UP001164250">
    <property type="component" value="Chromosome 12"/>
</dbReference>
<protein>
    <submittedName>
        <fullName evidence="1">Uncharacterized protein</fullName>
    </submittedName>
</protein>
<reference evidence="2" key="1">
    <citation type="journal article" date="2023" name="G3 (Bethesda)">
        <title>Genome assembly and association tests identify interacting loci associated with vigor, precocity, and sex in interspecific pistachio rootstocks.</title>
        <authorList>
            <person name="Palmer W."/>
            <person name="Jacygrad E."/>
            <person name="Sagayaradj S."/>
            <person name="Cavanaugh K."/>
            <person name="Han R."/>
            <person name="Bertier L."/>
            <person name="Beede B."/>
            <person name="Kafkas S."/>
            <person name="Golino D."/>
            <person name="Preece J."/>
            <person name="Michelmore R."/>
        </authorList>
    </citation>
    <scope>NUCLEOTIDE SEQUENCE [LARGE SCALE GENOMIC DNA]</scope>
</reference>
<proteinExistence type="predicted"/>
<gene>
    <name evidence="1" type="ORF">Patl1_10830</name>
</gene>
<comment type="caution">
    <text evidence="1">The sequence shown here is derived from an EMBL/GenBank/DDBJ whole genome shotgun (WGS) entry which is preliminary data.</text>
</comment>
<sequence>MVEENKPENSKHNDQVATVTFENFFILYDDEVEATFGTVKVGNNGLAKVIGIGNVCLEMDNGSCLLLRDVKHIPNIHLNLVSTSRLDDEGYCNTFSDAQWKLTRGAIAMAQGKKLYNSVEKKLVRSRDVVFMEDQTVQDVEKVDKVVPQYSDGLIDLEPTPLTDLSTNVEHNVQDDQQDLDVADTPMQVETNYQTIDQLPKLEIPLKRSDKKGMEACE</sequence>
<organism evidence="1 2">
    <name type="scientific">Pistacia atlantica</name>
    <dbReference type="NCBI Taxonomy" id="434234"/>
    <lineage>
        <taxon>Eukaryota</taxon>
        <taxon>Viridiplantae</taxon>
        <taxon>Streptophyta</taxon>
        <taxon>Embryophyta</taxon>
        <taxon>Tracheophyta</taxon>
        <taxon>Spermatophyta</taxon>
        <taxon>Magnoliopsida</taxon>
        <taxon>eudicotyledons</taxon>
        <taxon>Gunneridae</taxon>
        <taxon>Pentapetalae</taxon>
        <taxon>rosids</taxon>
        <taxon>malvids</taxon>
        <taxon>Sapindales</taxon>
        <taxon>Anacardiaceae</taxon>
        <taxon>Pistacia</taxon>
    </lineage>
</organism>
<keyword evidence="2" id="KW-1185">Reference proteome</keyword>
<evidence type="ECO:0000313" key="2">
    <source>
        <dbReference type="Proteomes" id="UP001164250"/>
    </source>
</evidence>
<dbReference type="EMBL" id="CM047908">
    <property type="protein sequence ID" value="KAJ0080980.1"/>
    <property type="molecule type" value="Genomic_DNA"/>
</dbReference>